<gene>
    <name evidence="6" type="ORF">E3P90_01618</name>
</gene>
<dbReference type="PANTHER" id="PTHR23329">
    <property type="entry name" value="TUFTELIN-INTERACTING PROTEIN 11-RELATED"/>
    <property type="match status" value="1"/>
</dbReference>
<feature type="domain" description="G-patch" evidence="5">
    <location>
        <begin position="101"/>
        <end position="148"/>
    </location>
</feature>
<keyword evidence="3" id="KW-0175">Coiled coil</keyword>
<organism evidence="6 7">
    <name type="scientific">Wallemia ichthyophaga</name>
    <dbReference type="NCBI Taxonomy" id="245174"/>
    <lineage>
        <taxon>Eukaryota</taxon>
        <taxon>Fungi</taxon>
        <taxon>Dikarya</taxon>
        <taxon>Basidiomycota</taxon>
        <taxon>Wallemiomycotina</taxon>
        <taxon>Wallemiomycetes</taxon>
        <taxon>Wallemiales</taxon>
        <taxon>Wallemiaceae</taxon>
        <taxon>Wallemia</taxon>
    </lineage>
</organism>
<dbReference type="EMBL" id="SPOF01000014">
    <property type="protein sequence ID" value="TIB13501.1"/>
    <property type="molecule type" value="Genomic_DNA"/>
</dbReference>
<accession>A0A4T0HHD7</accession>
<dbReference type="SMART" id="SM00443">
    <property type="entry name" value="G_patch"/>
    <property type="match status" value="1"/>
</dbReference>
<proteinExistence type="inferred from homology"/>
<dbReference type="GO" id="GO:0003676">
    <property type="term" value="F:nucleic acid binding"/>
    <property type="evidence" value="ECO:0007669"/>
    <property type="project" value="InterPro"/>
</dbReference>
<dbReference type="InterPro" id="IPR000467">
    <property type="entry name" value="G_patch_dom"/>
</dbReference>
<evidence type="ECO:0000256" key="1">
    <source>
        <dbReference type="ARBA" id="ARBA00010900"/>
    </source>
</evidence>
<comment type="caution">
    <text evidence="6">The sequence shown here is derived from an EMBL/GenBank/DDBJ whole genome shotgun (WGS) entry which is preliminary data.</text>
</comment>
<evidence type="ECO:0000256" key="3">
    <source>
        <dbReference type="SAM" id="Coils"/>
    </source>
</evidence>
<dbReference type="Pfam" id="PF07842">
    <property type="entry name" value="GCFC"/>
    <property type="match status" value="1"/>
</dbReference>
<comment type="subcellular location">
    <subcellularLocation>
        <location evidence="2">Nucleus</location>
    </subcellularLocation>
</comment>
<sequence>MSNHSSDDSTSEDNINDDINSHLPPHFISPHNPQSHDVVNDLEDLDDEYSSSDEEERPALVKEEHPSTSQSNQPSLFAKKPQPVAQAELSRDDQKHFASIQNSFGAKMLASMGWKAGYGLGEGGKGIAVPIEPSKARPQGAGVGAVNERTRAQKMEAKRRGEVVSDDEDDVKHRKKTQPRKENVKSWKSRQPNVKTKTKHMSYEEVLEALGDQPQIQSNVGPILDLTGAQVGVKYSQSTHSNTITQPREVTTSLASHLSSWTPTSDSTKLPELRHNISLIADESRRQLEGLAREARMLNDRHRSLLEQEKAIVKNLDSDIIRIERMKRLEDVVSQLEEISKEAAVLSTPILDLFTIPIIALLDYGSEFETYRLDEVVVGAITPTFKRLVGQWKPLSQENSQSNWIVEMRKWRKALVMNASPTDKTSMVRREDIDADFKPPVQPASQNAQLLMTPYESMIWHVWLPRLRTALINEWQPTTPLPATRLLDEWVDLLPSFVFDNIMDQLLLPKVMGAVDDWNGSSAHTLHSLLFPWLPHLHARFGGVMDIAKRKLSGVLKGWHTSQPPPPIAVWRSVLSRKDWDGLLLTHVVPKLAAHLRHDLLINPRNQHYEPLEALLQWNGILSPKVIAGVLANTFIPMLVDTLYIWLVSPAVNYEQVAAWYASWKAYFPEEVVAQNALGDGFRSSLDLINQAMGLGADASKKLIKPTLSAHSGGKKETKRKAREYKELTFYDVAREFIEEHNLLLISTRKLHRRGHMLYKISKNAAGKGGIMVYIDDDAVWVEPQAGGVDKTVLEYIPMSLESVVAKAATATH</sequence>
<dbReference type="PIRSF" id="PIRSF017706">
    <property type="entry name" value="TFIP11"/>
    <property type="match status" value="1"/>
</dbReference>
<dbReference type="PROSITE" id="PS50174">
    <property type="entry name" value="G_PATCH"/>
    <property type="match status" value="1"/>
</dbReference>
<dbReference type="AlphaFoldDB" id="A0A4T0HHD7"/>
<keyword evidence="2" id="KW-0747">Spliceosome</keyword>
<protein>
    <recommendedName>
        <fullName evidence="5">G-patch domain-containing protein</fullName>
    </recommendedName>
</protein>
<comment type="similarity">
    <text evidence="1 2">Belongs to the TFP11/STIP family.</text>
</comment>
<evidence type="ECO:0000313" key="7">
    <source>
        <dbReference type="Proteomes" id="UP000306954"/>
    </source>
</evidence>
<dbReference type="InterPro" id="IPR024933">
    <property type="entry name" value="TFP11"/>
</dbReference>
<name>A0A4T0HHD7_WALIC</name>
<feature type="region of interest" description="Disordered" evidence="4">
    <location>
        <begin position="1"/>
        <end position="94"/>
    </location>
</feature>
<dbReference type="Proteomes" id="UP000306954">
    <property type="component" value="Unassembled WGS sequence"/>
</dbReference>
<evidence type="ECO:0000313" key="6">
    <source>
        <dbReference type="EMBL" id="TIB13501.1"/>
    </source>
</evidence>
<dbReference type="GO" id="GO:0000390">
    <property type="term" value="P:spliceosomal complex disassembly"/>
    <property type="evidence" value="ECO:0007669"/>
    <property type="project" value="InterPro"/>
</dbReference>
<dbReference type="GO" id="GO:0071008">
    <property type="term" value="C:U2-type post-mRNA release spliceosomal complex"/>
    <property type="evidence" value="ECO:0007669"/>
    <property type="project" value="TreeGrafter"/>
</dbReference>
<feature type="coiled-coil region" evidence="3">
    <location>
        <begin position="281"/>
        <end position="308"/>
    </location>
</feature>
<dbReference type="PANTHER" id="PTHR23329:SF1">
    <property type="entry name" value="TUFTELIN-INTERACTING PROTEIN 11"/>
    <property type="match status" value="1"/>
</dbReference>
<keyword evidence="2" id="KW-0507">mRNA processing</keyword>
<evidence type="ECO:0000256" key="4">
    <source>
        <dbReference type="SAM" id="MobiDB-lite"/>
    </source>
</evidence>
<reference evidence="6 7" key="1">
    <citation type="submission" date="2019-03" db="EMBL/GenBank/DDBJ databases">
        <title>Sequencing 23 genomes of Wallemia ichthyophaga.</title>
        <authorList>
            <person name="Gostincar C."/>
        </authorList>
    </citation>
    <scope>NUCLEOTIDE SEQUENCE [LARGE SCALE GENOMIC DNA]</scope>
    <source>
        <strain evidence="6 7">EXF-8621</strain>
    </source>
</reference>
<evidence type="ECO:0000256" key="2">
    <source>
        <dbReference type="PIRNR" id="PIRNR017706"/>
    </source>
</evidence>
<feature type="compositionally biased region" description="Basic and acidic residues" evidence="4">
    <location>
        <begin position="57"/>
        <end position="66"/>
    </location>
</feature>
<dbReference type="Pfam" id="PF01585">
    <property type="entry name" value="G-patch"/>
    <property type="match status" value="1"/>
</dbReference>
<feature type="compositionally biased region" description="Acidic residues" evidence="4">
    <location>
        <begin position="40"/>
        <end position="56"/>
    </location>
</feature>
<feature type="compositionally biased region" description="Basic and acidic residues" evidence="4">
    <location>
        <begin position="148"/>
        <end position="163"/>
    </location>
</feature>
<dbReference type="InterPro" id="IPR022783">
    <property type="entry name" value="GCFC_dom"/>
</dbReference>
<feature type="region of interest" description="Disordered" evidence="4">
    <location>
        <begin position="130"/>
        <end position="199"/>
    </location>
</feature>
<dbReference type="InterPro" id="IPR045211">
    <property type="entry name" value="TFP11/STIP/Ntr1"/>
</dbReference>
<keyword evidence="2" id="KW-0539">Nucleus</keyword>
<keyword evidence="2" id="KW-0508">mRNA splicing</keyword>
<evidence type="ECO:0000259" key="5">
    <source>
        <dbReference type="PROSITE" id="PS50174"/>
    </source>
</evidence>